<evidence type="ECO:0000313" key="2">
    <source>
        <dbReference type="EMBL" id="GMN33476.1"/>
    </source>
</evidence>
<reference evidence="2" key="1">
    <citation type="submission" date="2023-07" db="EMBL/GenBank/DDBJ databases">
        <title>draft genome sequence of fig (Ficus carica).</title>
        <authorList>
            <person name="Takahashi T."/>
            <person name="Nishimura K."/>
        </authorList>
    </citation>
    <scope>NUCLEOTIDE SEQUENCE</scope>
</reference>
<dbReference type="Gene3D" id="2.120.10.80">
    <property type="entry name" value="Kelch-type beta propeller"/>
    <property type="match status" value="1"/>
</dbReference>
<keyword evidence="3" id="KW-1185">Reference proteome</keyword>
<evidence type="ECO:0000313" key="3">
    <source>
        <dbReference type="Proteomes" id="UP001187192"/>
    </source>
</evidence>
<dbReference type="InterPro" id="IPR015915">
    <property type="entry name" value="Kelch-typ_b-propeller"/>
</dbReference>
<protein>
    <recommendedName>
        <fullName evidence="4">F-box/kelch-repeat protein</fullName>
    </recommendedName>
</protein>
<dbReference type="EMBL" id="BTGU01000004">
    <property type="protein sequence ID" value="GMN33476.1"/>
    <property type="molecule type" value="Genomic_DNA"/>
</dbReference>
<accession>A0AA88CWR5</accession>
<evidence type="ECO:0000256" key="1">
    <source>
        <dbReference type="SAM" id="MobiDB-lite"/>
    </source>
</evidence>
<feature type="region of interest" description="Disordered" evidence="1">
    <location>
        <begin position="172"/>
        <end position="191"/>
    </location>
</feature>
<sequence>MPETQWGFTKTVVLGTNIYVIRWPTVETPWADVFDTVAGRWESLPSVKLRATNQMGGGCAIRGGKVCVWVAGEELRFDPETKTWERLIEWFDERIGEWKKLKFVNKGFRSHWRNIRMSNVGGRLAIMGSAVLRSVGNTVGVWYMEIEVKKDEDGDFRGEVLWSEMVHSTCRGAGTSNEASERSPPASTSGAEVLSIPPIARLTKPPRRLSVESFLLGSLYMAPKYTCTAVSL</sequence>
<gene>
    <name evidence="2" type="ORF">TIFTF001_004177</name>
</gene>
<proteinExistence type="predicted"/>
<organism evidence="2 3">
    <name type="scientific">Ficus carica</name>
    <name type="common">Common fig</name>
    <dbReference type="NCBI Taxonomy" id="3494"/>
    <lineage>
        <taxon>Eukaryota</taxon>
        <taxon>Viridiplantae</taxon>
        <taxon>Streptophyta</taxon>
        <taxon>Embryophyta</taxon>
        <taxon>Tracheophyta</taxon>
        <taxon>Spermatophyta</taxon>
        <taxon>Magnoliopsida</taxon>
        <taxon>eudicotyledons</taxon>
        <taxon>Gunneridae</taxon>
        <taxon>Pentapetalae</taxon>
        <taxon>rosids</taxon>
        <taxon>fabids</taxon>
        <taxon>Rosales</taxon>
        <taxon>Moraceae</taxon>
        <taxon>Ficeae</taxon>
        <taxon>Ficus</taxon>
    </lineage>
</organism>
<evidence type="ECO:0008006" key="4">
    <source>
        <dbReference type="Google" id="ProtNLM"/>
    </source>
</evidence>
<dbReference type="Proteomes" id="UP001187192">
    <property type="component" value="Unassembled WGS sequence"/>
</dbReference>
<comment type="caution">
    <text evidence="2">The sequence shown here is derived from an EMBL/GenBank/DDBJ whole genome shotgun (WGS) entry which is preliminary data.</text>
</comment>
<dbReference type="AlphaFoldDB" id="A0AA88CWR5"/>
<name>A0AA88CWR5_FICCA</name>
<dbReference type="SUPFAM" id="SSF117281">
    <property type="entry name" value="Kelch motif"/>
    <property type="match status" value="1"/>
</dbReference>